<feature type="chain" id="PRO_5003197797" description="DUF7136 domain-containing protein" evidence="1">
    <location>
        <begin position="25"/>
        <end position="286"/>
    </location>
</feature>
<protein>
    <recommendedName>
        <fullName evidence="2">DUF7136 domain-containing protein</fullName>
    </recommendedName>
</protein>
<feature type="signal peptide" evidence="1">
    <location>
        <begin position="1"/>
        <end position="24"/>
    </location>
</feature>
<name>E5R075_ARTGP</name>
<dbReference type="Proteomes" id="UP000002669">
    <property type="component" value="Unassembled WGS sequence"/>
</dbReference>
<dbReference type="OMA" id="KINNSTW"/>
<evidence type="ECO:0000259" key="2">
    <source>
        <dbReference type="Pfam" id="PF23584"/>
    </source>
</evidence>
<evidence type="ECO:0000313" key="4">
    <source>
        <dbReference type="Proteomes" id="UP000002669"/>
    </source>
</evidence>
<dbReference type="EMBL" id="DS989822">
    <property type="protein sequence ID" value="EFQ97486.1"/>
    <property type="molecule type" value="Genomic_DNA"/>
</dbReference>
<gene>
    <name evidence="3" type="ORF">MGYG_00526</name>
</gene>
<organism evidence="4">
    <name type="scientific">Arthroderma gypseum (strain ATCC MYA-4604 / CBS 118893)</name>
    <name type="common">Microsporum gypseum</name>
    <dbReference type="NCBI Taxonomy" id="535722"/>
    <lineage>
        <taxon>Eukaryota</taxon>
        <taxon>Fungi</taxon>
        <taxon>Dikarya</taxon>
        <taxon>Ascomycota</taxon>
        <taxon>Pezizomycotina</taxon>
        <taxon>Eurotiomycetes</taxon>
        <taxon>Eurotiomycetidae</taxon>
        <taxon>Onygenales</taxon>
        <taxon>Arthrodermataceae</taxon>
        <taxon>Nannizzia</taxon>
    </lineage>
</organism>
<accession>E5R075</accession>
<dbReference type="AlphaFoldDB" id="E5R075"/>
<sequence>MLLLNTFIFLSIFLLRSLPSLARGFDFEEDLFPNYPFNEKVLDGIEVSLIFPRGNETYAPTAYFPIVMAVRNPEITFPLGLRLGAKVSHRDSFNSDLFYFPNDSSTTGSFPPTSPYYFAINGTDLINRFTGSFTVKWRFRVHNICRDLGEHCPIIEQHYSSQTFSVDFSISPDAPLPNIEEAVNRCSNSTAWLKPFGIQESTNCPLIKNFSSPLPPMPDPCLVKPFAKDLAANVSKTILGLLDCPDGAWQTIKEPCRKKSSASRGKSGFKVVWLLLAAVISVWAVL</sequence>
<dbReference type="Pfam" id="PF23584">
    <property type="entry name" value="DUF7136"/>
    <property type="match status" value="1"/>
</dbReference>
<feature type="domain" description="DUF7136" evidence="2">
    <location>
        <begin position="45"/>
        <end position="238"/>
    </location>
</feature>
<proteinExistence type="predicted"/>
<keyword evidence="4" id="KW-1185">Reference proteome</keyword>
<dbReference type="InParanoid" id="E5R075"/>
<dbReference type="GeneID" id="10031755"/>
<keyword evidence="1" id="KW-0732">Signal</keyword>
<reference evidence="4" key="1">
    <citation type="journal article" date="2012" name="MBio">
        <title>Comparative genome analysis of Trichophyton rubrum and related dermatophytes reveals candidate genes involved in infection.</title>
        <authorList>
            <person name="Martinez D.A."/>
            <person name="Oliver B.G."/>
            <person name="Graeser Y."/>
            <person name="Goldberg J.M."/>
            <person name="Li W."/>
            <person name="Martinez-Rossi N.M."/>
            <person name="Monod M."/>
            <person name="Shelest E."/>
            <person name="Barton R.C."/>
            <person name="Birch E."/>
            <person name="Brakhage A.A."/>
            <person name="Chen Z."/>
            <person name="Gurr S.J."/>
            <person name="Heiman D."/>
            <person name="Heitman J."/>
            <person name="Kosti I."/>
            <person name="Rossi A."/>
            <person name="Saif S."/>
            <person name="Samalova M."/>
            <person name="Saunders C.W."/>
            <person name="Shea T."/>
            <person name="Summerbell R.C."/>
            <person name="Xu J."/>
            <person name="Young S."/>
            <person name="Zeng Q."/>
            <person name="Birren B.W."/>
            <person name="Cuomo C.A."/>
            <person name="White T.C."/>
        </authorList>
    </citation>
    <scope>NUCLEOTIDE SEQUENCE [LARGE SCALE GENOMIC DNA]</scope>
    <source>
        <strain evidence="4">ATCC MYA-4604 / CBS 118893</strain>
    </source>
</reference>
<dbReference type="InterPro" id="IPR055560">
    <property type="entry name" value="DUF7136"/>
</dbReference>
<dbReference type="HOGENOM" id="CLU_060383_0_0_1"/>
<dbReference type="RefSeq" id="XP_003176438.1">
    <property type="nucleotide sequence ID" value="XM_003176390.1"/>
</dbReference>
<evidence type="ECO:0000313" key="3">
    <source>
        <dbReference type="EMBL" id="EFQ97486.1"/>
    </source>
</evidence>
<evidence type="ECO:0000256" key="1">
    <source>
        <dbReference type="SAM" id="SignalP"/>
    </source>
</evidence>
<dbReference type="OrthoDB" id="4490227at2759"/>
<dbReference type="VEuPathDB" id="FungiDB:MGYG_00526"/>
<dbReference type="eggNOG" id="ENOG502SS5Y">
    <property type="taxonomic scope" value="Eukaryota"/>
</dbReference>